<name>A0A1R3L2V9_9ROSI</name>
<comment type="caution">
    <text evidence="1">The sequence shown here is derived from an EMBL/GenBank/DDBJ whole genome shotgun (WGS) entry which is preliminary data.</text>
</comment>
<feature type="non-terminal residue" evidence="1">
    <location>
        <position position="85"/>
    </location>
</feature>
<proteinExistence type="predicted"/>
<keyword evidence="2" id="KW-1185">Reference proteome</keyword>
<evidence type="ECO:0000313" key="2">
    <source>
        <dbReference type="Proteomes" id="UP000187203"/>
    </source>
</evidence>
<reference evidence="2" key="1">
    <citation type="submission" date="2013-09" db="EMBL/GenBank/DDBJ databases">
        <title>Corchorus olitorius genome sequencing.</title>
        <authorList>
            <person name="Alam M."/>
            <person name="Haque M.S."/>
            <person name="Islam M.S."/>
            <person name="Emdad E.M."/>
            <person name="Islam M.M."/>
            <person name="Ahmed B."/>
            <person name="Halim A."/>
            <person name="Hossen Q.M.M."/>
            <person name="Hossain M.Z."/>
            <person name="Ahmed R."/>
            <person name="Khan M.M."/>
            <person name="Islam R."/>
            <person name="Rashid M.M."/>
            <person name="Khan S.A."/>
            <person name="Rahman M.S."/>
            <person name="Alam M."/>
            <person name="Yahiya A.S."/>
            <person name="Khan M.S."/>
            <person name="Azam M.S."/>
            <person name="Haque T."/>
            <person name="Lashkar M.Z.H."/>
            <person name="Akhand A.I."/>
            <person name="Morshed G."/>
            <person name="Roy S."/>
            <person name="Uddin K.S."/>
            <person name="Rabeya T."/>
            <person name="Hossain A.S."/>
            <person name="Chowdhury A."/>
            <person name="Snigdha A.R."/>
            <person name="Mortoza M.S."/>
            <person name="Matin S.A."/>
            <person name="Hoque S.M.E."/>
            <person name="Islam M.K."/>
            <person name="Roy D.K."/>
            <person name="Haider R."/>
            <person name="Moosa M.M."/>
            <person name="Elias S.M."/>
            <person name="Hasan A.M."/>
            <person name="Jahan S."/>
            <person name="Shafiuddin M."/>
            <person name="Mahmood N."/>
            <person name="Shommy N.S."/>
        </authorList>
    </citation>
    <scope>NUCLEOTIDE SEQUENCE [LARGE SCALE GENOMIC DNA]</scope>
    <source>
        <strain evidence="2">cv. O-4</strain>
    </source>
</reference>
<dbReference type="EMBL" id="AWUE01003729">
    <property type="protein sequence ID" value="OMP13620.1"/>
    <property type="molecule type" value="Genomic_DNA"/>
</dbReference>
<accession>A0A1R3L2V9</accession>
<evidence type="ECO:0000313" key="1">
    <source>
        <dbReference type="EMBL" id="OMP13620.1"/>
    </source>
</evidence>
<gene>
    <name evidence="1" type="ORF">COLO4_01285</name>
</gene>
<dbReference type="Proteomes" id="UP000187203">
    <property type="component" value="Unassembled WGS sequence"/>
</dbReference>
<feature type="non-terminal residue" evidence="1">
    <location>
        <position position="1"/>
    </location>
</feature>
<sequence>IEIVEGRQRFADDRGILALQPEFGRGFVTPVIKRAFAGVVGLNVIQTRQAVFHTLDQRGINMFTLPGLKHLLAEAVRPQSGNVVH</sequence>
<dbReference type="AlphaFoldDB" id="A0A1R3L2V9"/>
<protein>
    <submittedName>
        <fullName evidence="1">Uncharacterized protein</fullName>
    </submittedName>
</protein>
<organism evidence="1 2">
    <name type="scientific">Corchorus olitorius</name>
    <dbReference type="NCBI Taxonomy" id="93759"/>
    <lineage>
        <taxon>Eukaryota</taxon>
        <taxon>Viridiplantae</taxon>
        <taxon>Streptophyta</taxon>
        <taxon>Embryophyta</taxon>
        <taxon>Tracheophyta</taxon>
        <taxon>Spermatophyta</taxon>
        <taxon>Magnoliopsida</taxon>
        <taxon>eudicotyledons</taxon>
        <taxon>Gunneridae</taxon>
        <taxon>Pentapetalae</taxon>
        <taxon>rosids</taxon>
        <taxon>malvids</taxon>
        <taxon>Malvales</taxon>
        <taxon>Malvaceae</taxon>
        <taxon>Grewioideae</taxon>
        <taxon>Apeibeae</taxon>
        <taxon>Corchorus</taxon>
    </lineage>
</organism>